<evidence type="ECO:0000259" key="5">
    <source>
        <dbReference type="Pfam" id="PF13657"/>
    </source>
</evidence>
<dbReference type="EMBL" id="BNAO01000001">
    <property type="protein sequence ID" value="GHG60219.1"/>
    <property type="molecule type" value="Genomic_DNA"/>
</dbReference>
<dbReference type="Proteomes" id="UP000659697">
    <property type="component" value="Unassembled WGS sequence"/>
</dbReference>
<evidence type="ECO:0008006" key="8">
    <source>
        <dbReference type="Google" id="ProtNLM"/>
    </source>
</evidence>
<dbReference type="PANTHER" id="PTHR37419">
    <property type="entry name" value="SERINE/THREONINE-PROTEIN KINASE TOXIN HIPA"/>
    <property type="match status" value="1"/>
</dbReference>
<evidence type="ECO:0000256" key="3">
    <source>
        <dbReference type="ARBA" id="ARBA00022777"/>
    </source>
</evidence>
<dbReference type="PANTHER" id="PTHR37419:SF1">
    <property type="entry name" value="SERINE_THREONINE-PROTEIN KINASE TOXIN HIPA"/>
    <property type="match status" value="1"/>
</dbReference>
<name>A0ABQ3KVZ1_9ALTE</name>
<dbReference type="InterPro" id="IPR052028">
    <property type="entry name" value="HipA_Ser/Thr_kinase"/>
</dbReference>
<feature type="domain" description="HipA-like C-terminal" evidence="4">
    <location>
        <begin position="146"/>
        <end position="390"/>
    </location>
</feature>
<evidence type="ECO:0000313" key="6">
    <source>
        <dbReference type="EMBL" id="GHG60219.1"/>
    </source>
</evidence>
<dbReference type="NCBIfam" id="TIGR03071">
    <property type="entry name" value="couple_hipA"/>
    <property type="match status" value="1"/>
</dbReference>
<accession>A0ABQ3KVZ1</accession>
<dbReference type="InterPro" id="IPR017508">
    <property type="entry name" value="HipA_N1"/>
</dbReference>
<evidence type="ECO:0000259" key="4">
    <source>
        <dbReference type="Pfam" id="PF07804"/>
    </source>
</evidence>
<protein>
    <recommendedName>
        <fullName evidence="8">Serine/threonine-protein kinase HipA</fullName>
    </recommendedName>
</protein>
<keyword evidence="7" id="KW-1185">Reference proteome</keyword>
<evidence type="ECO:0000313" key="7">
    <source>
        <dbReference type="Proteomes" id="UP000659697"/>
    </source>
</evidence>
<keyword evidence="2" id="KW-0808">Transferase</keyword>
<feature type="domain" description="HipA N-terminal subdomain 1" evidence="5">
    <location>
        <begin position="10"/>
        <end position="105"/>
    </location>
</feature>
<sequence length="441" mass="49153">MTGSDNLPKLNVYANSSLVGELIFLSPGKCQFHYAASWLAQGFAISPHIGFQQTVSSETLINFLKNLLPEGDALSSLLSYERLSKEHVFAILKTIGAETAGALSFHNSQPADAVSKLRPITDAELAERLSSQDTSQLVYWDGKFRLSVAGVQNKLNVYVDENQQLSLADGNYSSTHIVKFSAANYCSIVVNELFCMRLAAAVGIDVAEVQQRHFGGHHALLVTRFDRKRSEHGISKHHMIDACQALDLPPEYKYERQFGDDRDVANIRDGVSLSKLISFARLTAVPLLTIQKMLDWLLFNLIIGNSDAHGKNISFFVGRNGISLSPFYDLVSILHEAQQHRQLNTDLAMAVGDNFDINTITAYDLLTFADEVGLKPALIKRRLDSLAIRCQNLANRLDFSTDQLTAEQQAHIKNLTQLTLQRCDYFLQQSRQFNAVLRSAF</sequence>
<comment type="caution">
    <text evidence="6">The sequence shown here is derived from an EMBL/GenBank/DDBJ whole genome shotgun (WGS) entry which is preliminary data.</text>
</comment>
<reference evidence="7" key="1">
    <citation type="journal article" date="2019" name="Int. J. Syst. Evol. Microbiol.">
        <title>The Global Catalogue of Microorganisms (GCM) 10K type strain sequencing project: providing services to taxonomists for standard genome sequencing and annotation.</title>
        <authorList>
            <consortium name="The Broad Institute Genomics Platform"/>
            <consortium name="The Broad Institute Genome Sequencing Center for Infectious Disease"/>
            <person name="Wu L."/>
            <person name="Ma J."/>
        </authorList>
    </citation>
    <scope>NUCLEOTIDE SEQUENCE [LARGE SCALE GENOMIC DNA]</scope>
    <source>
        <strain evidence="7">CGMCC 1.7003</strain>
    </source>
</reference>
<dbReference type="Pfam" id="PF07804">
    <property type="entry name" value="HipA_C"/>
    <property type="match status" value="1"/>
</dbReference>
<keyword evidence="3" id="KW-0418">Kinase</keyword>
<dbReference type="InterPro" id="IPR012893">
    <property type="entry name" value="HipA-like_C"/>
</dbReference>
<evidence type="ECO:0000256" key="1">
    <source>
        <dbReference type="ARBA" id="ARBA00010164"/>
    </source>
</evidence>
<evidence type="ECO:0000256" key="2">
    <source>
        <dbReference type="ARBA" id="ARBA00022679"/>
    </source>
</evidence>
<gene>
    <name evidence="6" type="ORF">GCM10010919_03490</name>
</gene>
<proteinExistence type="inferred from homology"/>
<dbReference type="Pfam" id="PF13657">
    <property type="entry name" value="Couple_hipA"/>
    <property type="match status" value="1"/>
</dbReference>
<organism evidence="6 7">
    <name type="scientific">Alishewanella longhuensis</name>
    <dbReference type="NCBI Taxonomy" id="1091037"/>
    <lineage>
        <taxon>Bacteria</taxon>
        <taxon>Pseudomonadati</taxon>
        <taxon>Pseudomonadota</taxon>
        <taxon>Gammaproteobacteria</taxon>
        <taxon>Alteromonadales</taxon>
        <taxon>Alteromonadaceae</taxon>
        <taxon>Alishewanella</taxon>
    </lineage>
</organism>
<dbReference type="Gene3D" id="1.10.1070.20">
    <property type="match status" value="1"/>
</dbReference>
<comment type="similarity">
    <text evidence="1">Belongs to the HipA Ser/Thr kinase family.</text>
</comment>
<dbReference type="RefSeq" id="WP_189429498.1">
    <property type="nucleotide sequence ID" value="NZ_BNAO01000001.1"/>
</dbReference>